<organism evidence="1 2">
    <name type="scientific">Elysia crispata</name>
    <name type="common">lettuce slug</name>
    <dbReference type="NCBI Taxonomy" id="231223"/>
    <lineage>
        <taxon>Eukaryota</taxon>
        <taxon>Metazoa</taxon>
        <taxon>Spiralia</taxon>
        <taxon>Lophotrochozoa</taxon>
        <taxon>Mollusca</taxon>
        <taxon>Gastropoda</taxon>
        <taxon>Heterobranchia</taxon>
        <taxon>Euthyneura</taxon>
        <taxon>Panpulmonata</taxon>
        <taxon>Sacoglossa</taxon>
        <taxon>Placobranchoidea</taxon>
        <taxon>Plakobranchidae</taxon>
        <taxon>Elysia</taxon>
    </lineage>
</organism>
<evidence type="ECO:0000313" key="1">
    <source>
        <dbReference type="EMBL" id="KAK3802853.1"/>
    </source>
</evidence>
<dbReference type="AlphaFoldDB" id="A0AAE1BAR8"/>
<keyword evidence="2" id="KW-1185">Reference proteome</keyword>
<name>A0AAE1BAR8_9GAST</name>
<sequence>MQPYDLQVGLSYKKGKEQVLSHTLSRATEQNSSIKPEFPEQEIQAFVDSVVKTLLATLQKITEIKHRQESDETLQKLIAQIKHGHSQSDKFLKRYGHTGQSEKTSLNVTGSY</sequence>
<reference evidence="1" key="1">
    <citation type="journal article" date="2023" name="G3 (Bethesda)">
        <title>A reference genome for the long-term kleptoplast-retaining sea slug Elysia crispata morphotype clarki.</title>
        <authorList>
            <person name="Eastman K.E."/>
            <person name="Pendleton A.L."/>
            <person name="Shaikh M.A."/>
            <person name="Suttiyut T."/>
            <person name="Ogas R."/>
            <person name="Tomko P."/>
            <person name="Gavelis G."/>
            <person name="Widhalm J.R."/>
            <person name="Wisecaver J.H."/>
        </authorList>
    </citation>
    <scope>NUCLEOTIDE SEQUENCE</scope>
    <source>
        <strain evidence="1">ECLA1</strain>
    </source>
</reference>
<proteinExistence type="predicted"/>
<protein>
    <submittedName>
        <fullName evidence="1">Uncharacterized protein</fullName>
    </submittedName>
</protein>
<comment type="caution">
    <text evidence="1">The sequence shown here is derived from an EMBL/GenBank/DDBJ whole genome shotgun (WGS) entry which is preliminary data.</text>
</comment>
<accession>A0AAE1BAR8</accession>
<dbReference type="Proteomes" id="UP001283361">
    <property type="component" value="Unassembled WGS sequence"/>
</dbReference>
<evidence type="ECO:0000313" key="2">
    <source>
        <dbReference type="Proteomes" id="UP001283361"/>
    </source>
</evidence>
<dbReference type="EMBL" id="JAWDGP010000209">
    <property type="protein sequence ID" value="KAK3802853.1"/>
    <property type="molecule type" value="Genomic_DNA"/>
</dbReference>
<gene>
    <name evidence="1" type="ORF">RRG08_027842</name>
</gene>